<dbReference type="Proteomes" id="UP000570361">
    <property type="component" value="Unassembled WGS sequence"/>
</dbReference>
<dbReference type="GO" id="GO:0004527">
    <property type="term" value="F:exonuclease activity"/>
    <property type="evidence" value="ECO:0007669"/>
    <property type="project" value="UniProtKB-KW"/>
</dbReference>
<comment type="subunit">
    <text evidence="2">Heterodimer of SbcC and SbcD.</text>
</comment>
<name>A0A7W5AUL6_9BACL</name>
<dbReference type="Gene3D" id="3.40.50.300">
    <property type="entry name" value="P-loop containing nucleotide triphosphate hydrolases"/>
    <property type="match status" value="2"/>
</dbReference>
<evidence type="ECO:0000259" key="6">
    <source>
        <dbReference type="Pfam" id="PF13476"/>
    </source>
</evidence>
<dbReference type="Pfam" id="PF13558">
    <property type="entry name" value="SbcC_Walker_B"/>
    <property type="match status" value="1"/>
</dbReference>
<evidence type="ECO:0000256" key="1">
    <source>
        <dbReference type="ARBA" id="ARBA00006930"/>
    </source>
</evidence>
<feature type="coiled-coil region" evidence="4">
    <location>
        <begin position="244"/>
        <end position="341"/>
    </location>
</feature>
<keyword evidence="7" id="KW-0378">Hydrolase</keyword>
<dbReference type="PANTHER" id="PTHR32114:SF2">
    <property type="entry name" value="ABC TRANSPORTER ABCH.3"/>
    <property type="match status" value="1"/>
</dbReference>
<keyword evidence="7" id="KW-0269">Exonuclease</keyword>
<feature type="region of interest" description="Disordered" evidence="5">
    <location>
        <begin position="854"/>
        <end position="873"/>
    </location>
</feature>
<evidence type="ECO:0000313" key="8">
    <source>
        <dbReference type="Proteomes" id="UP000570361"/>
    </source>
</evidence>
<feature type="compositionally biased region" description="Basic and acidic residues" evidence="5">
    <location>
        <begin position="854"/>
        <end position="872"/>
    </location>
</feature>
<dbReference type="InterPro" id="IPR038729">
    <property type="entry name" value="Rad50/SbcC_AAA"/>
</dbReference>
<dbReference type="GO" id="GO:0016887">
    <property type="term" value="F:ATP hydrolysis activity"/>
    <property type="evidence" value="ECO:0007669"/>
    <property type="project" value="InterPro"/>
</dbReference>
<dbReference type="GO" id="GO:0006302">
    <property type="term" value="P:double-strand break repair"/>
    <property type="evidence" value="ECO:0007669"/>
    <property type="project" value="InterPro"/>
</dbReference>
<dbReference type="AlphaFoldDB" id="A0A7W5AUL6"/>
<organism evidence="7 8">
    <name type="scientific">Paenibacillus phyllosphaerae</name>
    <dbReference type="NCBI Taxonomy" id="274593"/>
    <lineage>
        <taxon>Bacteria</taxon>
        <taxon>Bacillati</taxon>
        <taxon>Bacillota</taxon>
        <taxon>Bacilli</taxon>
        <taxon>Bacillales</taxon>
        <taxon>Paenibacillaceae</taxon>
        <taxon>Paenibacillus</taxon>
    </lineage>
</organism>
<keyword evidence="4" id="KW-0175">Coiled coil</keyword>
<comment type="similarity">
    <text evidence="1">Belongs to the SMC family. SbcC subfamily.</text>
</comment>
<feature type="coiled-coil region" evidence="4">
    <location>
        <begin position="909"/>
        <end position="981"/>
    </location>
</feature>
<accession>A0A7W5AUL6</accession>
<reference evidence="7 8" key="1">
    <citation type="submission" date="2020-08" db="EMBL/GenBank/DDBJ databases">
        <title>Genomic Encyclopedia of Type Strains, Phase III (KMG-III): the genomes of soil and plant-associated and newly described type strains.</title>
        <authorList>
            <person name="Whitman W."/>
        </authorList>
    </citation>
    <scope>NUCLEOTIDE SEQUENCE [LARGE SCALE GENOMIC DNA]</scope>
    <source>
        <strain evidence="7 8">CECT 5862</strain>
    </source>
</reference>
<feature type="domain" description="Rad50/SbcC-type AAA" evidence="6">
    <location>
        <begin position="6"/>
        <end position="266"/>
    </location>
</feature>
<comment type="caution">
    <text evidence="7">The sequence shown here is derived from an EMBL/GenBank/DDBJ whole genome shotgun (WGS) entry which is preliminary data.</text>
</comment>
<feature type="coiled-coil region" evidence="4">
    <location>
        <begin position="655"/>
        <end position="682"/>
    </location>
</feature>
<dbReference type="SUPFAM" id="SSF52540">
    <property type="entry name" value="P-loop containing nucleoside triphosphate hydrolases"/>
    <property type="match status" value="1"/>
</dbReference>
<evidence type="ECO:0000256" key="5">
    <source>
        <dbReference type="SAM" id="MobiDB-lite"/>
    </source>
</evidence>
<evidence type="ECO:0000256" key="2">
    <source>
        <dbReference type="ARBA" id="ARBA00011322"/>
    </source>
</evidence>
<dbReference type="EMBL" id="JACHXK010000002">
    <property type="protein sequence ID" value="MBB3108983.1"/>
    <property type="molecule type" value="Genomic_DNA"/>
</dbReference>
<sequence length="1160" mass="127364">MKPILLRLSGLQSYREMQEVDFARLCEAGVFGIFGNTGSGKSSILDAVTLALYGKVERAANGTQGIMNQSEKQLSVAFTFELAGGGEQRRYRVERQFKRGGEVSVSNTLSRFIELTDDGEIVHADKLADVTRMVELHIGLSMQDFTRAVVLPQGKFAEFLSLTGKDRRQMLQRLFRLERFGDGLALKLSQRMKVAEAALNEAAAEQLGLGDASDGAIEAASERQQEASVLSGQARSKLTAAEQLHAQQLQIRQRQDELRKVEAKQNALQASSAQVAALEEELKRLAAAEKLIPFLDALQAAEAASVTARQRLAAAEQAYVAAEASEQAAAAQAASAELEAAAAEPRLAQRLEQLAGAQRLEAETQALAAAEQDISARHNQAAEQQRNYAEQALKAEDLLARAQQRQQEVKLELKQTELTADERNTRSLMAKRLMQLQTVQGQLDSARREESSQRAALKQVEDRKMAAQAAVATGMASLRAAANALNPIVQQLSKQEDVLQALLDQLPERMERVKSEYLAQQRLQLAAQLSEGLKAGEPCLVCGSCTHPSPNAGDHEHKGAIAELELEIAGWERLSQHGQQLKFKLATARGKTEHALERLQESLLSADSVSGDQAASASADAAQSYGMLEAAATAELRLASEPRSSVPLSELEAYIRQAREWLVKLENSMTQEENNWSRLRSQVLEARRAADAIAVEQRSLQAVGDAAAAKANELAKQLEEETTVWLEQFHNPFVPEQAQADIDAYEQREKQAEELRGKLDVSVTFIEDKTKARETLRQSEQQARLAMVELGARLEGQRQQLAEKSEQLHAITGGVQTAVLIAASEQELTLLRTKLTALKQASVRAQRLLQQAAEERSAAQEGEKSTKNRGQECRSAWEAALTESPFTGPDDLQQLRPLLKQQATIASQIEQYRKTERELTGQIAMLQEQLDGRSVTDEAWEACIADLAQARAAGEETLQQLAKAQRDLEDLQSKRERWLALEQKRSAMESLCGRLKSLQTVFRGNAFVEYVAEEQLVQVCRAASERLGYLTKRRYALEVDSGGGFVIRDDASGGIRRPVSTLSGGETFLASLALALALSGQIQLRGKYPLQFFFLDEGFGTLDPELLDTVITALEKLQNDKLSVGVISHVPELRARLPRRLIVTAAEPSGRGSLVALETM</sequence>
<evidence type="ECO:0000313" key="7">
    <source>
        <dbReference type="EMBL" id="MBB3108983.1"/>
    </source>
</evidence>
<keyword evidence="8" id="KW-1185">Reference proteome</keyword>
<feature type="coiled-coil region" evidence="4">
    <location>
        <begin position="367"/>
        <end position="419"/>
    </location>
</feature>
<dbReference type="InterPro" id="IPR027417">
    <property type="entry name" value="P-loop_NTPase"/>
</dbReference>
<dbReference type="PANTHER" id="PTHR32114">
    <property type="entry name" value="ABC TRANSPORTER ABCH.3"/>
    <property type="match status" value="1"/>
</dbReference>
<proteinExistence type="inferred from homology"/>
<dbReference type="RefSeq" id="WP_183597650.1">
    <property type="nucleotide sequence ID" value="NZ_JACHXK010000002.1"/>
</dbReference>
<dbReference type="Pfam" id="PF13476">
    <property type="entry name" value="AAA_23"/>
    <property type="match status" value="1"/>
</dbReference>
<keyword evidence="7" id="KW-0540">Nuclease</keyword>
<gene>
    <name evidence="7" type="ORF">FHS18_001035</name>
</gene>
<evidence type="ECO:0000256" key="3">
    <source>
        <dbReference type="ARBA" id="ARBA00013368"/>
    </source>
</evidence>
<evidence type="ECO:0000256" key="4">
    <source>
        <dbReference type="SAM" id="Coils"/>
    </source>
</evidence>
<protein>
    <recommendedName>
        <fullName evidence="3">Nuclease SbcCD subunit C</fullName>
    </recommendedName>
</protein>